<name>A0A1E7F1Y3_9STRA</name>
<reference evidence="2 3" key="1">
    <citation type="submission" date="2016-09" db="EMBL/GenBank/DDBJ databases">
        <title>Extensive genetic diversity and differential bi-allelic expression allows diatom success in the polar Southern Ocean.</title>
        <authorList>
            <consortium name="DOE Joint Genome Institute"/>
            <person name="Mock T."/>
            <person name="Otillar R.P."/>
            <person name="Strauss J."/>
            <person name="Dupont C."/>
            <person name="Frickenhaus S."/>
            <person name="Maumus F."/>
            <person name="Mcmullan M."/>
            <person name="Sanges R."/>
            <person name="Schmutz J."/>
            <person name="Toseland A."/>
            <person name="Valas R."/>
            <person name="Veluchamy A."/>
            <person name="Ward B.J."/>
            <person name="Allen A."/>
            <person name="Barry K."/>
            <person name="Falciatore A."/>
            <person name="Ferrante M."/>
            <person name="Fortunato A.E."/>
            <person name="Gloeckner G."/>
            <person name="Gruber A."/>
            <person name="Hipkin R."/>
            <person name="Janech M."/>
            <person name="Kroth P."/>
            <person name="Leese F."/>
            <person name="Lindquist E."/>
            <person name="Lyon B.R."/>
            <person name="Martin J."/>
            <person name="Mayer C."/>
            <person name="Parker M."/>
            <person name="Quesneville H."/>
            <person name="Raymond J."/>
            <person name="Uhlig C."/>
            <person name="Valentin K.U."/>
            <person name="Worden A.Z."/>
            <person name="Armbrust E.V."/>
            <person name="Bowler C."/>
            <person name="Green B."/>
            <person name="Moulton V."/>
            <person name="Van Oosterhout C."/>
            <person name="Grigoriev I."/>
        </authorList>
    </citation>
    <scope>NUCLEOTIDE SEQUENCE [LARGE SCALE GENOMIC DNA]</scope>
    <source>
        <strain evidence="2 3">CCMP1102</strain>
    </source>
</reference>
<dbReference type="InterPro" id="IPR029058">
    <property type="entry name" value="AB_hydrolase_fold"/>
</dbReference>
<proteinExistence type="predicted"/>
<accession>A0A1E7F1Y3</accession>
<dbReference type="Gene3D" id="3.40.50.1820">
    <property type="entry name" value="alpha/beta hydrolase"/>
    <property type="match status" value="1"/>
</dbReference>
<dbReference type="OrthoDB" id="19657at2759"/>
<dbReference type="Pfam" id="PF00561">
    <property type="entry name" value="Abhydrolase_1"/>
    <property type="match status" value="1"/>
</dbReference>
<dbReference type="PANTHER" id="PTHR43433:SF5">
    <property type="entry name" value="AB HYDROLASE-1 DOMAIN-CONTAINING PROTEIN"/>
    <property type="match status" value="1"/>
</dbReference>
<dbReference type="InParanoid" id="A0A1E7F1Y3"/>
<dbReference type="InterPro" id="IPR050471">
    <property type="entry name" value="AB_hydrolase"/>
</dbReference>
<protein>
    <submittedName>
        <fullName evidence="2">Alpha/beta-hydrolase</fullName>
    </submittedName>
</protein>
<dbReference type="Proteomes" id="UP000095751">
    <property type="component" value="Unassembled WGS sequence"/>
</dbReference>
<evidence type="ECO:0000313" key="2">
    <source>
        <dbReference type="EMBL" id="OEU12198.1"/>
    </source>
</evidence>
<feature type="domain" description="AB hydrolase-1" evidence="1">
    <location>
        <begin position="28"/>
        <end position="279"/>
    </location>
</feature>
<evidence type="ECO:0000259" key="1">
    <source>
        <dbReference type="Pfam" id="PF00561"/>
    </source>
</evidence>
<keyword evidence="2" id="KW-0378">Hydrolase</keyword>
<dbReference type="AlphaFoldDB" id="A0A1E7F1Y3"/>
<dbReference type="InterPro" id="IPR000073">
    <property type="entry name" value="AB_hydrolase_1"/>
</dbReference>
<evidence type="ECO:0000313" key="3">
    <source>
        <dbReference type="Proteomes" id="UP000095751"/>
    </source>
</evidence>
<organism evidence="2 3">
    <name type="scientific">Fragilariopsis cylindrus CCMP1102</name>
    <dbReference type="NCBI Taxonomy" id="635003"/>
    <lineage>
        <taxon>Eukaryota</taxon>
        <taxon>Sar</taxon>
        <taxon>Stramenopiles</taxon>
        <taxon>Ochrophyta</taxon>
        <taxon>Bacillariophyta</taxon>
        <taxon>Bacillariophyceae</taxon>
        <taxon>Bacillariophycidae</taxon>
        <taxon>Bacillariales</taxon>
        <taxon>Bacillariaceae</taxon>
        <taxon>Fragilariopsis</taxon>
    </lineage>
</organism>
<sequence>MTANNNSTSSLCNGIKIEHCSIGDPTNPPVLLIRGYSESMVTWAPFDEKIANCGFHVIKFDNRDMGLTQQFDNIIASDGGEPTFAYTINDMADDAVAVLDHYGISKAHVIGSSMGGLITQVVGTRHPERCITLTLIMTSYNVRAATGAAAAKQENKTFFAKLDKFKYLKEGLSLEEHINNCLILHEIIGVDPLYPQLSKENRETIKQNTTVEYERNGIDYESAGSDRQMLAINAFDGLEAEAHIRRLESIQIPTLVLHGLYDSLIPVEMGRQLASKIPACRIVEYVGNHYYGNHPDVFNFIINAITDHISRYSKP</sequence>
<dbReference type="SUPFAM" id="SSF53474">
    <property type="entry name" value="alpha/beta-Hydrolases"/>
    <property type="match status" value="1"/>
</dbReference>
<dbReference type="KEGG" id="fcy:FRACYDRAFT_244456"/>
<gene>
    <name evidence="2" type="ORF">FRACYDRAFT_244456</name>
</gene>
<dbReference type="PANTHER" id="PTHR43433">
    <property type="entry name" value="HYDROLASE, ALPHA/BETA FOLD FAMILY PROTEIN"/>
    <property type="match status" value="1"/>
</dbReference>
<keyword evidence="3" id="KW-1185">Reference proteome</keyword>
<dbReference type="GO" id="GO:0016787">
    <property type="term" value="F:hydrolase activity"/>
    <property type="evidence" value="ECO:0007669"/>
    <property type="project" value="UniProtKB-KW"/>
</dbReference>
<dbReference type="EMBL" id="KV784365">
    <property type="protein sequence ID" value="OEU12198.1"/>
    <property type="molecule type" value="Genomic_DNA"/>
</dbReference>